<feature type="repeat" description="ANK" evidence="3">
    <location>
        <begin position="480"/>
        <end position="512"/>
    </location>
</feature>
<dbReference type="InterPro" id="IPR051631">
    <property type="entry name" value="Ankyrin-KH/SAM_domain"/>
</dbReference>
<dbReference type="Proteomes" id="UP001218218">
    <property type="component" value="Unassembled WGS sequence"/>
</dbReference>
<evidence type="ECO:0000313" key="5">
    <source>
        <dbReference type="Proteomes" id="UP001218218"/>
    </source>
</evidence>
<dbReference type="PANTHER" id="PTHR23206">
    <property type="entry name" value="MASK PROTEIN"/>
    <property type="match status" value="1"/>
</dbReference>
<dbReference type="SUPFAM" id="SSF48403">
    <property type="entry name" value="Ankyrin repeat"/>
    <property type="match status" value="1"/>
</dbReference>
<feature type="repeat" description="ANK" evidence="3">
    <location>
        <begin position="575"/>
        <end position="607"/>
    </location>
</feature>
<keyword evidence="2 3" id="KW-0040">ANK repeat</keyword>
<dbReference type="Gene3D" id="1.25.40.20">
    <property type="entry name" value="Ankyrin repeat-containing domain"/>
    <property type="match status" value="3"/>
</dbReference>
<feature type="repeat" description="ANK" evidence="3">
    <location>
        <begin position="635"/>
        <end position="667"/>
    </location>
</feature>
<name>A0AAD7EAG9_9AGAR</name>
<dbReference type="PANTHER" id="PTHR23206:SF8">
    <property type="entry name" value="ANKYRIN REPEAT AND KH DOMAIN-CONTAINING 1"/>
    <property type="match status" value="1"/>
</dbReference>
<dbReference type="Pfam" id="PF12796">
    <property type="entry name" value="Ank_2"/>
    <property type="match status" value="3"/>
</dbReference>
<dbReference type="SMART" id="SM00248">
    <property type="entry name" value="ANK"/>
    <property type="match status" value="8"/>
</dbReference>
<evidence type="ECO:0000256" key="3">
    <source>
        <dbReference type="PROSITE-ProRule" id="PRU00023"/>
    </source>
</evidence>
<dbReference type="PROSITE" id="PS50088">
    <property type="entry name" value="ANK_REPEAT"/>
    <property type="match status" value="7"/>
</dbReference>
<keyword evidence="5" id="KW-1185">Reference proteome</keyword>
<dbReference type="InterPro" id="IPR036770">
    <property type="entry name" value="Ankyrin_rpt-contain_sf"/>
</dbReference>
<evidence type="ECO:0000256" key="2">
    <source>
        <dbReference type="ARBA" id="ARBA00023043"/>
    </source>
</evidence>
<dbReference type="InterPro" id="IPR002110">
    <property type="entry name" value="Ankyrin_rpt"/>
</dbReference>
<dbReference type="EMBL" id="JARIHO010000094">
    <property type="protein sequence ID" value="KAJ7306129.1"/>
    <property type="molecule type" value="Genomic_DNA"/>
</dbReference>
<feature type="repeat" description="ANK" evidence="3">
    <location>
        <begin position="701"/>
        <end position="733"/>
    </location>
</feature>
<organism evidence="4 5">
    <name type="scientific">Mycena albidolilacea</name>
    <dbReference type="NCBI Taxonomy" id="1033008"/>
    <lineage>
        <taxon>Eukaryota</taxon>
        <taxon>Fungi</taxon>
        <taxon>Dikarya</taxon>
        <taxon>Basidiomycota</taxon>
        <taxon>Agaricomycotina</taxon>
        <taxon>Agaricomycetes</taxon>
        <taxon>Agaricomycetidae</taxon>
        <taxon>Agaricales</taxon>
        <taxon>Marasmiineae</taxon>
        <taxon>Mycenaceae</taxon>
        <taxon>Mycena</taxon>
    </lineage>
</organism>
<reference evidence="4" key="1">
    <citation type="submission" date="2023-03" db="EMBL/GenBank/DDBJ databases">
        <title>Massive genome expansion in bonnet fungi (Mycena s.s.) driven by repeated elements and novel gene families across ecological guilds.</title>
        <authorList>
            <consortium name="Lawrence Berkeley National Laboratory"/>
            <person name="Harder C.B."/>
            <person name="Miyauchi S."/>
            <person name="Viragh M."/>
            <person name="Kuo A."/>
            <person name="Thoen E."/>
            <person name="Andreopoulos B."/>
            <person name="Lu D."/>
            <person name="Skrede I."/>
            <person name="Drula E."/>
            <person name="Henrissat B."/>
            <person name="Morin E."/>
            <person name="Kohler A."/>
            <person name="Barry K."/>
            <person name="LaButti K."/>
            <person name="Morin E."/>
            <person name="Salamov A."/>
            <person name="Lipzen A."/>
            <person name="Mereny Z."/>
            <person name="Hegedus B."/>
            <person name="Baldrian P."/>
            <person name="Stursova M."/>
            <person name="Weitz H."/>
            <person name="Taylor A."/>
            <person name="Grigoriev I.V."/>
            <person name="Nagy L.G."/>
            <person name="Martin F."/>
            <person name="Kauserud H."/>
        </authorList>
    </citation>
    <scope>NUCLEOTIDE SEQUENCE</scope>
    <source>
        <strain evidence="4">CBHHK002</strain>
    </source>
</reference>
<feature type="repeat" description="ANK" evidence="3">
    <location>
        <begin position="509"/>
        <end position="541"/>
    </location>
</feature>
<evidence type="ECO:0000256" key="1">
    <source>
        <dbReference type="ARBA" id="ARBA00022737"/>
    </source>
</evidence>
<gene>
    <name evidence="4" type="ORF">DFH08DRAFT_944889</name>
</gene>
<dbReference type="AlphaFoldDB" id="A0AAD7EAG9"/>
<feature type="repeat" description="ANK" evidence="3">
    <location>
        <begin position="542"/>
        <end position="574"/>
    </location>
</feature>
<keyword evidence="1" id="KW-0677">Repeat</keyword>
<dbReference type="PROSITE" id="PS50297">
    <property type="entry name" value="ANK_REP_REGION"/>
    <property type="match status" value="2"/>
</dbReference>
<feature type="repeat" description="ANK" evidence="3">
    <location>
        <begin position="602"/>
        <end position="634"/>
    </location>
</feature>
<accession>A0AAD7EAG9</accession>
<comment type="caution">
    <text evidence="4">The sequence shown here is derived from an EMBL/GenBank/DDBJ whole genome shotgun (WGS) entry which is preliminary data.</text>
</comment>
<protein>
    <submittedName>
        <fullName evidence="4">Ankyrin repeat-containing domain protein</fullName>
    </submittedName>
</protein>
<proteinExistence type="predicted"/>
<evidence type="ECO:0000313" key="4">
    <source>
        <dbReference type="EMBL" id="KAJ7306129.1"/>
    </source>
</evidence>
<sequence length="760" mass="84024">MDSEGRYVKSVQLDESVVKLIKREVQNRGPALLEHILTGSVARTGRGEVLRGKNHSLISEAVGLVERVSPLNFFPRQADILSNRQPGTGEWLLQDAEFKLEHSGCRKDCVSLMRPLVTAGPEEHRDTLLRYLWKLGSAAKLMLTSRPHIGIDHIVRNVETLDVRASEDIRKYLEGQILKFLLAKLHIDSLMTKQNAAAVKDALLRLPFDLDGTYNDIVDRINRQSDDDRDLAWRTLSWVLNAKKPLRPSQLREALAVCPSATQLDPDRLTDLDIILSVCAGLVAVDEVSNQPISPSQSEITLTCMAYMRLTFEAFPHRLEQPLLLFIDNKFLHYAVEYCLVHAHGEPETHIQPSILYFLGNCSIWWRLWNWKHGGRESAPDKLHIARMFNLEVICARIIKQNEAGRLLQKAIVQGATDDVRILMEEDISAEDEDRTLETAVAHGYDEIFELLLACHPLDRKSRGQFGAALYQASCRGNALSVESLITHVQQGREELVQLLLEHGADVNAARYLLQVAVRQGHIGIVRLLIEHGANINTSMGPHDSMLCAASSLGHEAFFQLLLDHGANVNAEDGENGNTVEVAVEQGQEEIIQQLLKHGADANAELLYVAVWHGHEGIVRLLVKHGVNINTSVGPHGSALCAASSFGHKAVVQLLLDLGADVNAEGGPFGTALQTSLWNGKEDTARLLIQRGANVNTRGLWNGSALCLASRLGYETIVQQLLDLGADVNAGDGMYGSVVRGAFENGHHSIVKLSTRRAWG</sequence>